<comment type="function">
    <text evidence="1">Catalyzes the oxidation of protoporphyrinogen IX to protoporphyrin IX.</text>
</comment>
<dbReference type="AlphaFoldDB" id="A0A5B0DXP4"/>
<accession>A0A5B0DXP4</accession>
<sequence length="157" mass="17494">MKFVHIAAISIWCAGLVCLPGLYVQRVNAEKDALHRLQALVRFIYVGLMSPSAFAAIASGTALIFMRQTFQPWFGYKLLFVGILATLHILTGLVIIRLFNEGQVYPVWRFIAVTVFTLLVVCAVLFLVLAKPELPDFLSKDLFRPGGLGQLIPFPRS</sequence>
<keyword evidence="4" id="KW-1185">Reference proteome</keyword>
<keyword evidence="2" id="KW-1133">Transmembrane helix</keyword>
<gene>
    <name evidence="3" type="ORF">FPY71_08945</name>
</gene>
<keyword evidence="1" id="KW-0349">Heme</keyword>
<keyword evidence="1 2" id="KW-0472">Membrane</keyword>
<name>A0A5B0DXP4_9HYPH</name>
<comment type="caution">
    <text evidence="3">The sequence shown here is derived from an EMBL/GenBank/DDBJ whole genome shotgun (WGS) entry which is preliminary data.</text>
</comment>
<feature type="transmembrane region" description="Helical" evidence="2">
    <location>
        <begin position="39"/>
        <end position="66"/>
    </location>
</feature>
<keyword evidence="1" id="KW-1003">Cell membrane</keyword>
<keyword evidence="1" id="KW-0408">Iron</keyword>
<evidence type="ECO:0000256" key="1">
    <source>
        <dbReference type="PIRNR" id="PIRNR004638"/>
    </source>
</evidence>
<feature type="transmembrane region" description="Helical" evidence="2">
    <location>
        <begin position="78"/>
        <end position="99"/>
    </location>
</feature>
<dbReference type="EC" id="1.3.99.-" evidence="1"/>
<dbReference type="EMBL" id="VTWH01000002">
    <property type="protein sequence ID" value="KAA0971243.1"/>
    <property type="molecule type" value="Genomic_DNA"/>
</dbReference>
<comment type="catalytic activity">
    <reaction evidence="1">
        <text>protoporphyrinogen IX + 3 A = protoporphyrin IX + 3 AH2</text>
        <dbReference type="Rhea" id="RHEA:62000"/>
        <dbReference type="ChEBI" id="CHEBI:13193"/>
        <dbReference type="ChEBI" id="CHEBI:17499"/>
        <dbReference type="ChEBI" id="CHEBI:57306"/>
        <dbReference type="ChEBI" id="CHEBI:57307"/>
    </reaction>
</comment>
<dbReference type="GO" id="GO:0005886">
    <property type="term" value="C:plasma membrane"/>
    <property type="evidence" value="ECO:0007669"/>
    <property type="project" value="UniProtKB-UniRule"/>
</dbReference>
<dbReference type="Pfam" id="PF03653">
    <property type="entry name" value="UPF0093"/>
    <property type="match status" value="1"/>
</dbReference>
<evidence type="ECO:0000313" key="4">
    <source>
        <dbReference type="Proteomes" id="UP000324738"/>
    </source>
</evidence>
<dbReference type="OrthoDB" id="7570050at2"/>
<feature type="transmembrane region" description="Helical" evidence="2">
    <location>
        <begin position="105"/>
        <end position="130"/>
    </location>
</feature>
<evidence type="ECO:0000313" key="3">
    <source>
        <dbReference type="EMBL" id="KAA0971243.1"/>
    </source>
</evidence>
<keyword evidence="1" id="KW-0479">Metal-binding</keyword>
<comment type="cofactor">
    <cofactor evidence="1">
        <name>heme b</name>
        <dbReference type="ChEBI" id="CHEBI:60344"/>
    </cofactor>
    <text evidence="1">Binds 1 heme b (iron(II)-protoporphyrin IX) group per subunit.</text>
</comment>
<dbReference type="GO" id="GO:0046872">
    <property type="term" value="F:metal ion binding"/>
    <property type="evidence" value="ECO:0007669"/>
    <property type="project" value="UniProtKB-UniRule"/>
</dbReference>
<dbReference type="GO" id="GO:0070818">
    <property type="term" value="F:protoporphyrinogen oxidase activity"/>
    <property type="evidence" value="ECO:0007669"/>
    <property type="project" value="UniProtKB-UniRule"/>
</dbReference>
<comment type="pathway">
    <text evidence="1">Porphyrin-containing compound metabolism; protoporphyrin-IX biosynthesis; protoporphyrin-IX from protoporphyrinogen-IX: step 1/1.</text>
</comment>
<comment type="similarity">
    <text evidence="1">Belongs to the HemJ family.</text>
</comment>
<proteinExistence type="inferred from homology"/>
<dbReference type="PIRSF" id="PIRSF004638">
    <property type="entry name" value="UCP004638"/>
    <property type="match status" value="1"/>
</dbReference>
<dbReference type="RefSeq" id="WP_149300552.1">
    <property type="nucleotide sequence ID" value="NZ_VTWH01000002.1"/>
</dbReference>
<evidence type="ECO:0000256" key="2">
    <source>
        <dbReference type="SAM" id="Phobius"/>
    </source>
</evidence>
<dbReference type="UniPathway" id="UPA00251">
    <property type="reaction ID" value="UER00324"/>
</dbReference>
<dbReference type="InterPro" id="IPR005265">
    <property type="entry name" value="HemJ-like"/>
</dbReference>
<reference evidence="3 4" key="1">
    <citation type="submission" date="2019-08" db="EMBL/GenBank/DDBJ databases">
        <title>Aureimonas fodiniaquatilis sp. nov., isolated from a coal mine wastewater.</title>
        <authorList>
            <person name="Kim W."/>
        </authorList>
    </citation>
    <scope>NUCLEOTIDE SEQUENCE [LARGE SCALE GENOMIC DNA]</scope>
    <source>
        <strain evidence="3 4">CAU 1482</strain>
    </source>
</reference>
<organism evidence="3 4">
    <name type="scientific">Aureimonas fodinaquatilis</name>
    <dbReference type="NCBI Taxonomy" id="2565783"/>
    <lineage>
        <taxon>Bacteria</taxon>
        <taxon>Pseudomonadati</taxon>
        <taxon>Pseudomonadota</taxon>
        <taxon>Alphaproteobacteria</taxon>
        <taxon>Hyphomicrobiales</taxon>
        <taxon>Aurantimonadaceae</taxon>
        <taxon>Aureimonas</taxon>
    </lineage>
</organism>
<dbReference type="Proteomes" id="UP000324738">
    <property type="component" value="Unassembled WGS sequence"/>
</dbReference>
<protein>
    <recommendedName>
        <fullName evidence="1">Protoporphyrinogen IX oxidase</fullName>
        <ecNumber evidence="1">1.3.99.-</ecNumber>
    </recommendedName>
</protein>
<dbReference type="GO" id="GO:0006782">
    <property type="term" value="P:protoporphyrinogen IX biosynthetic process"/>
    <property type="evidence" value="ECO:0007669"/>
    <property type="project" value="UniProtKB-UniRule"/>
</dbReference>
<keyword evidence="2" id="KW-0812">Transmembrane</keyword>